<dbReference type="AlphaFoldDB" id="A0A6C0CSR5"/>
<reference evidence="2" key="1">
    <citation type="journal article" date="2020" name="Nature">
        <title>Giant virus diversity and host interactions through global metagenomics.</title>
        <authorList>
            <person name="Schulz F."/>
            <person name="Roux S."/>
            <person name="Paez-Espino D."/>
            <person name="Jungbluth S."/>
            <person name="Walsh D.A."/>
            <person name="Denef V.J."/>
            <person name="McMahon K.D."/>
            <person name="Konstantinidis K.T."/>
            <person name="Eloe-Fadrosh E.A."/>
            <person name="Kyrpides N.C."/>
            <person name="Woyke T."/>
        </authorList>
    </citation>
    <scope>NUCLEOTIDE SEQUENCE</scope>
    <source>
        <strain evidence="2">GVMAG-M-3300021963-12</strain>
    </source>
</reference>
<sequence>MEPKTRRETKKDQKEKADGKDGKYTQKHIRLAENRRLEQVLQGKKSKKP</sequence>
<protein>
    <submittedName>
        <fullName evidence="2">Uncharacterized protein</fullName>
    </submittedName>
</protein>
<feature type="compositionally biased region" description="Basic and acidic residues" evidence="1">
    <location>
        <begin position="1"/>
        <end position="38"/>
    </location>
</feature>
<name>A0A6C0CSR5_9ZZZZ</name>
<proteinExistence type="predicted"/>
<feature type="region of interest" description="Disordered" evidence="1">
    <location>
        <begin position="1"/>
        <end position="49"/>
    </location>
</feature>
<evidence type="ECO:0000256" key="1">
    <source>
        <dbReference type="SAM" id="MobiDB-lite"/>
    </source>
</evidence>
<accession>A0A6C0CSR5</accession>
<organism evidence="2">
    <name type="scientific">viral metagenome</name>
    <dbReference type="NCBI Taxonomy" id="1070528"/>
    <lineage>
        <taxon>unclassified sequences</taxon>
        <taxon>metagenomes</taxon>
        <taxon>organismal metagenomes</taxon>
    </lineage>
</organism>
<dbReference type="EMBL" id="MN739481">
    <property type="protein sequence ID" value="QHT07501.1"/>
    <property type="molecule type" value="Genomic_DNA"/>
</dbReference>
<evidence type="ECO:0000313" key="2">
    <source>
        <dbReference type="EMBL" id="QHT07501.1"/>
    </source>
</evidence>